<name>A0A080LT40_9PROT</name>
<protein>
    <recommendedName>
        <fullName evidence="1">Transposase IS4-like domain-containing protein</fullName>
    </recommendedName>
</protein>
<evidence type="ECO:0000313" key="2">
    <source>
        <dbReference type="EMBL" id="KFB71553.1"/>
    </source>
</evidence>
<dbReference type="PANTHER" id="PTHR30007">
    <property type="entry name" value="PHP DOMAIN PROTEIN"/>
    <property type="match status" value="1"/>
</dbReference>
<dbReference type="GO" id="GO:0004803">
    <property type="term" value="F:transposase activity"/>
    <property type="evidence" value="ECO:0007669"/>
    <property type="project" value="InterPro"/>
</dbReference>
<sequence length="162" mass="17625">MSGFDAGKKIKERKRPLGVDTLGLLRAVTVSSAAVQDRDAAAPVVAQAMAKVPGLKKLYTAAAYGGQCAQAIEKAPPALSVEVVRHPGSRSTGTWQDRQQPLWPEAVPSGFVVQAKRWVVERTHAWNERARRLIAHHDRSHWAPVAGVWLVEARILATRLAA</sequence>
<evidence type="ECO:0000259" key="1">
    <source>
        <dbReference type="Pfam" id="PF01609"/>
    </source>
</evidence>
<dbReference type="InterPro" id="IPR002559">
    <property type="entry name" value="Transposase_11"/>
</dbReference>
<organism evidence="2 3">
    <name type="scientific">Candidatus Accumulibacter phosphatis</name>
    <dbReference type="NCBI Taxonomy" id="327160"/>
    <lineage>
        <taxon>Bacteria</taxon>
        <taxon>Pseudomonadati</taxon>
        <taxon>Pseudomonadota</taxon>
        <taxon>Betaproteobacteria</taxon>
        <taxon>Candidatus Accumulibacter</taxon>
    </lineage>
</organism>
<dbReference type="PANTHER" id="PTHR30007:SF0">
    <property type="entry name" value="TRANSPOSASE"/>
    <property type="match status" value="1"/>
</dbReference>
<evidence type="ECO:0000313" key="3">
    <source>
        <dbReference type="Proteomes" id="UP000020077"/>
    </source>
</evidence>
<dbReference type="AlphaFoldDB" id="A0A080LT40"/>
<gene>
    <name evidence="2" type="ORF">AW09_003305</name>
</gene>
<accession>A0A080LT40</accession>
<dbReference type="GO" id="GO:0006313">
    <property type="term" value="P:DNA transposition"/>
    <property type="evidence" value="ECO:0007669"/>
    <property type="project" value="InterPro"/>
</dbReference>
<dbReference type="GO" id="GO:0003677">
    <property type="term" value="F:DNA binding"/>
    <property type="evidence" value="ECO:0007669"/>
    <property type="project" value="InterPro"/>
</dbReference>
<feature type="domain" description="Transposase IS4-like" evidence="1">
    <location>
        <begin position="3"/>
        <end position="136"/>
    </location>
</feature>
<comment type="caution">
    <text evidence="2">The sequence shown here is derived from an EMBL/GenBank/DDBJ whole genome shotgun (WGS) entry which is preliminary data.</text>
</comment>
<dbReference type="Proteomes" id="UP000020077">
    <property type="component" value="Unassembled WGS sequence"/>
</dbReference>
<reference evidence="2 3" key="1">
    <citation type="submission" date="2014-02" db="EMBL/GenBank/DDBJ databases">
        <title>Expanding our view of genomic diversity in Candidatus Accumulibacter clades.</title>
        <authorList>
            <person name="Skennerton C.T."/>
            <person name="Barr J.J."/>
            <person name="Slater F.R."/>
            <person name="Bond P.L."/>
            <person name="Tyson G.W."/>
        </authorList>
    </citation>
    <scope>NUCLEOTIDE SEQUENCE [LARGE SCALE GENOMIC DNA]</scope>
    <source>
        <strain evidence="3">BA-91</strain>
    </source>
</reference>
<dbReference type="EMBL" id="JDVG02000527">
    <property type="protein sequence ID" value="KFB71553.1"/>
    <property type="molecule type" value="Genomic_DNA"/>
</dbReference>
<dbReference type="Pfam" id="PF01609">
    <property type="entry name" value="DDE_Tnp_1"/>
    <property type="match status" value="1"/>
</dbReference>
<proteinExistence type="predicted"/>